<evidence type="ECO:0000259" key="2">
    <source>
        <dbReference type="Pfam" id="PF00850"/>
    </source>
</evidence>
<dbReference type="Gene3D" id="3.40.800.20">
    <property type="entry name" value="Histone deacetylase domain"/>
    <property type="match status" value="1"/>
</dbReference>
<feature type="region of interest" description="Disordered" evidence="1">
    <location>
        <begin position="500"/>
        <end position="572"/>
    </location>
</feature>
<dbReference type="PRINTS" id="PR01270">
    <property type="entry name" value="HDASUPER"/>
</dbReference>
<feature type="compositionally biased region" description="Polar residues" evidence="1">
    <location>
        <begin position="542"/>
        <end position="552"/>
    </location>
</feature>
<dbReference type="SUPFAM" id="SSF52768">
    <property type="entry name" value="Arginase/deacetylase"/>
    <property type="match status" value="1"/>
</dbReference>
<sequence>MADKFSLEVSSSDFGLWRKLRGHRRWATTRPTAWPSRVASAVPASSEGSVICTYFTAPLHSKPGHPESPERVEAVLNRLRNQRWPGPATSASSAEPLLSATAAASSPSIFSPSRQSCKPSSLLNGRVRLLESHRSATAEELALVHPPAYVEAIQAACRKIQDRTMIAQGVGCNGVTSRGCPRTADGSGLAAAHSGGNDDDRNGHYGYDCGGSGSGRDQSSIVSSLGSSGPSSSSSSSCFSSSLPLRRHPASAAFALVRPPGHHVLPRRPMGFGVFNTVSLAAWYARERYGIDKIAIVDFDVHHGNGTMEVFYDDPYTLYVSTHQAGLWPYTGKAHDTGTGAGRGATLNIPLPGGSGDQAMRLAWSQLVLPSLESFRPQLLLVSAGYDAHWRDPLAGMQLTCATYHRMSSELLALSRRCCPGSTSIEAPAAKDLYDEPLTKVAEVLQVGQSAGAFDRMAKTAAPPHADGAPAPAEAIPFVSNQDSVLAEAERALDASRLPGNASLDIRNSSENSCSARRGPPTLYKSDLRNSELRPNACGAPAQTSPLPSSTRRAAKPLGGSRDPASCGNKAAPRHSLPLGTCQGASNPQHVPEGVSESWGRCCSAVPPRCAGRPCRRGPGIGGWPLHLLDQINKATAAGGPAGTGPAAAVKPTVPGWEQFSAGLGSVAAPVTEDDSQYAMVMLLEEPIMNPVLLEILRELRVMRAEQLLAEATATMTTLTVAETAAAAAAAMAGGSQCCQSHLHNSEQQQQQRRAAAATAAVAAVAPTRGPQDGRSDGGGGKGQPYIYAPGQTDACGELVNHAEDPHSEDGQAGEKKGKKGPRGPARQSHARAGRKRN</sequence>
<dbReference type="GeneID" id="9620920"/>
<feature type="compositionally biased region" description="Low complexity" evidence="1">
    <location>
        <begin position="219"/>
        <end position="238"/>
    </location>
</feature>
<dbReference type="AlphaFoldDB" id="D8UI22"/>
<protein>
    <recommendedName>
        <fullName evidence="2">Histone deacetylase domain-containing protein</fullName>
    </recommendedName>
</protein>
<dbReference type="OrthoDB" id="424012at2759"/>
<dbReference type="EMBL" id="GL378411">
    <property type="protein sequence ID" value="EFJ40621.1"/>
    <property type="molecule type" value="Genomic_DNA"/>
</dbReference>
<dbReference type="GO" id="GO:0004407">
    <property type="term" value="F:histone deacetylase activity"/>
    <property type="evidence" value="ECO:0007669"/>
    <property type="project" value="TreeGrafter"/>
</dbReference>
<dbReference type="CDD" id="cd09992">
    <property type="entry name" value="HDAC_classII"/>
    <property type="match status" value="1"/>
</dbReference>
<dbReference type="InterPro" id="IPR000286">
    <property type="entry name" value="HDACs"/>
</dbReference>
<evidence type="ECO:0000256" key="1">
    <source>
        <dbReference type="SAM" id="MobiDB-lite"/>
    </source>
</evidence>
<dbReference type="KEGG" id="vcn:VOLCADRAFT_108078"/>
<dbReference type="GO" id="GO:0040029">
    <property type="term" value="P:epigenetic regulation of gene expression"/>
    <property type="evidence" value="ECO:0007669"/>
    <property type="project" value="TreeGrafter"/>
</dbReference>
<dbReference type="GO" id="GO:0000118">
    <property type="term" value="C:histone deacetylase complex"/>
    <property type="evidence" value="ECO:0007669"/>
    <property type="project" value="TreeGrafter"/>
</dbReference>
<dbReference type="RefSeq" id="XP_002958328.1">
    <property type="nucleotide sequence ID" value="XM_002958282.1"/>
</dbReference>
<dbReference type="InterPro" id="IPR023696">
    <property type="entry name" value="Ureohydrolase_dom_sf"/>
</dbReference>
<feature type="region of interest" description="Disordered" evidence="1">
    <location>
        <begin position="743"/>
        <end position="838"/>
    </location>
</feature>
<dbReference type="eggNOG" id="KOG1343">
    <property type="taxonomic scope" value="Eukaryota"/>
</dbReference>
<dbReference type="STRING" id="3068.D8UI22"/>
<dbReference type="Proteomes" id="UP000001058">
    <property type="component" value="Unassembled WGS sequence"/>
</dbReference>
<dbReference type="PANTHER" id="PTHR10625:SF11">
    <property type="entry name" value="HISTONE DEACETYLASE 14, CHLOROPLASTIC"/>
    <property type="match status" value="1"/>
</dbReference>
<dbReference type="InterPro" id="IPR037138">
    <property type="entry name" value="His_deacetylse_dom_sf"/>
</dbReference>
<feature type="compositionally biased region" description="Basic and acidic residues" evidence="1">
    <location>
        <begin position="801"/>
        <end position="816"/>
    </location>
</feature>
<dbReference type="InParanoid" id="D8UI22"/>
<feature type="compositionally biased region" description="Basic residues" evidence="1">
    <location>
        <begin position="829"/>
        <end position="838"/>
    </location>
</feature>
<feature type="compositionally biased region" description="Polar residues" evidence="1">
    <location>
        <begin position="506"/>
        <end position="515"/>
    </location>
</feature>
<reference evidence="3 4" key="1">
    <citation type="journal article" date="2010" name="Science">
        <title>Genomic analysis of organismal complexity in the multicellular green alga Volvox carteri.</title>
        <authorList>
            <person name="Prochnik S.E."/>
            <person name="Umen J."/>
            <person name="Nedelcu A.M."/>
            <person name="Hallmann A."/>
            <person name="Miller S.M."/>
            <person name="Nishii I."/>
            <person name="Ferris P."/>
            <person name="Kuo A."/>
            <person name="Mitros T."/>
            <person name="Fritz-Laylin L.K."/>
            <person name="Hellsten U."/>
            <person name="Chapman J."/>
            <person name="Simakov O."/>
            <person name="Rensing S.A."/>
            <person name="Terry A."/>
            <person name="Pangilinan J."/>
            <person name="Kapitonov V."/>
            <person name="Jurka J."/>
            <person name="Salamov A."/>
            <person name="Shapiro H."/>
            <person name="Schmutz J."/>
            <person name="Grimwood J."/>
            <person name="Lindquist E."/>
            <person name="Lucas S."/>
            <person name="Grigoriev I.V."/>
            <person name="Schmitt R."/>
            <person name="Kirk D."/>
            <person name="Rokhsar D.S."/>
        </authorList>
    </citation>
    <scope>NUCLEOTIDE SEQUENCE [LARGE SCALE GENOMIC DNA]</scope>
    <source>
        <strain evidence="4">f. Nagariensis / Eve</strain>
    </source>
</reference>
<name>D8UI22_VOLCA</name>
<dbReference type="PANTHER" id="PTHR10625">
    <property type="entry name" value="HISTONE DEACETYLASE HDAC1-RELATED"/>
    <property type="match status" value="1"/>
</dbReference>
<dbReference type="GO" id="GO:0005737">
    <property type="term" value="C:cytoplasm"/>
    <property type="evidence" value="ECO:0007669"/>
    <property type="project" value="TreeGrafter"/>
</dbReference>
<evidence type="ECO:0000313" key="4">
    <source>
        <dbReference type="Proteomes" id="UP000001058"/>
    </source>
</evidence>
<proteinExistence type="predicted"/>
<keyword evidence="4" id="KW-1185">Reference proteome</keyword>
<dbReference type="Pfam" id="PF00850">
    <property type="entry name" value="Hist_deacetyl"/>
    <property type="match status" value="1"/>
</dbReference>
<feature type="domain" description="Histone deacetylase" evidence="2">
    <location>
        <begin position="123"/>
        <end position="419"/>
    </location>
</feature>
<evidence type="ECO:0000313" key="3">
    <source>
        <dbReference type="EMBL" id="EFJ40621.1"/>
    </source>
</evidence>
<organism evidence="4">
    <name type="scientific">Volvox carteri f. nagariensis</name>
    <dbReference type="NCBI Taxonomy" id="3068"/>
    <lineage>
        <taxon>Eukaryota</taxon>
        <taxon>Viridiplantae</taxon>
        <taxon>Chlorophyta</taxon>
        <taxon>core chlorophytes</taxon>
        <taxon>Chlorophyceae</taxon>
        <taxon>CS clade</taxon>
        <taxon>Chlamydomonadales</taxon>
        <taxon>Volvocaceae</taxon>
        <taxon>Volvox</taxon>
    </lineage>
</organism>
<feature type="compositionally biased region" description="Low complexity" evidence="1">
    <location>
        <begin position="748"/>
        <end position="773"/>
    </location>
</feature>
<dbReference type="InterPro" id="IPR023801">
    <property type="entry name" value="His_deacetylse_dom"/>
</dbReference>
<feature type="region of interest" description="Disordered" evidence="1">
    <location>
        <begin position="184"/>
        <end position="238"/>
    </location>
</feature>
<accession>D8UI22</accession>
<gene>
    <name evidence="3" type="ORF">VOLCADRAFT_108078</name>
</gene>